<feature type="compositionally biased region" description="Polar residues" evidence="7">
    <location>
        <begin position="339"/>
        <end position="352"/>
    </location>
</feature>
<dbReference type="InterPro" id="IPR036864">
    <property type="entry name" value="Zn2-C6_fun-type_DNA-bd_sf"/>
</dbReference>
<proteinExistence type="predicted"/>
<name>A0A0F7TUV6_PENBI</name>
<dbReference type="PROSITE" id="PS00463">
    <property type="entry name" value="ZN2_CY6_FUNGAL_1"/>
    <property type="match status" value="1"/>
</dbReference>
<evidence type="ECO:0000313" key="10">
    <source>
        <dbReference type="Proteomes" id="UP000042958"/>
    </source>
</evidence>
<keyword evidence="4" id="KW-0238">DNA-binding</keyword>
<dbReference type="CDD" id="cd12148">
    <property type="entry name" value="fungal_TF_MHR"/>
    <property type="match status" value="1"/>
</dbReference>
<dbReference type="InterPro" id="IPR001138">
    <property type="entry name" value="Zn2Cys6_DnaBD"/>
</dbReference>
<reference evidence="10" key="1">
    <citation type="journal article" date="2015" name="Genome Announc.">
        <title>Draft genome sequence of the fungus Penicillium brasilianum MG11.</title>
        <authorList>
            <person name="Horn F."/>
            <person name="Linde J."/>
            <person name="Mattern D.J."/>
            <person name="Walther G."/>
            <person name="Guthke R."/>
            <person name="Brakhage A.A."/>
            <person name="Valiante V."/>
        </authorList>
    </citation>
    <scope>NUCLEOTIDE SEQUENCE [LARGE SCALE GENOMIC DNA]</scope>
    <source>
        <strain evidence="10">MG11</strain>
    </source>
</reference>
<sequence length="964" mass="107207">MLFFEKSTHTPQRSIQTPAMSGYYVGPFGRMLPIAGGPSSEQPPDYRANQSETGDNPYQLPPPRTPANLQFGSDPFLRRQSGDKAEPVRGTASAEPAPQRQRTEQLPSVRSLLTPASGPHSPPPYHSQTYGSPTPIDPHRELSYPFRHHDSTLAPPPITGQDRRRSESLPHSQSASLPPLSHVAMSSPRDMNHHYAATRSDPSTAIMPHAQLPPHGAPYHEPATAGEISSPESVSRPNPPAVLPHVVDERYIDGELCFVYADGSHQPKIVDGKPVNPNWGVTKAGKPRKRLAQACLTCREKKIKCQPNRPKCDQCQKSGRECRFENALRGNRSRGSHSVGPTNPNSDLSGSFYNIARASDSGASLPGSGHSPMSESTRLTPSGMESAHDPMVDVDRTYRQRAYRIPRPFADESLVRQVEHTEANRLPEYSEILGELRDTNSEDPLVGSWNVDPFDHDPEMTLHYVETYLSNINDGLYHIFPHARFILWLKSCDTKSPEDKMMLYSMMALGSIFSDRPDRVTALRRYSRIARFAIQRSQHNLSLQLAQSHLMMSLLYYAAGSLVGSWDSIGAAGRAVSGLRFNIESGGVIVSQNQACEYGLHPQALIECRRRTFWVAFILDRVSSFFSPTSTSISSDSALIRLPCREDIYEVQQYATAPYFQTVLNQASASTDDDRSTLSPMAFVIQILSIWGDVSFQAFRLSHTPSEGWAQLAEEFHTNIIRRTDDWINRLPGHLSFSVANMDRASQVKKVDAFVAIHMFYHATLMKLYRHARYQSLRSEVLIQYIHRARYHAVETLRIALAVVQYAHDVQAARSTSDTSSPNVTLLSPFLGYVVLSAVDVLSAGGMVAELPDCISFINGAYGMVQLLGRHWDSSISLANLIKKRLDAMIDCANDRSRTQDKICFAVDGPSLETKVPAGTPPQPPGTLDEDLFYGSLPRDILLRAMRADETPLSDKNIAWLKDR</sequence>
<dbReference type="Pfam" id="PF04082">
    <property type="entry name" value="Fungal_trans"/>
    <property type="match status" value="1"/>
</dbReference>
<evidence type="ECO:0000256" key="4">
    <source>
        <dbReference type="ARBA" id="ARBA00023125"/>
    </source>
</evidence>
<dbReference type="Gene3D" id="4.10.240.10">
    <property type="entry name" value="Zn(2)-C6 fungal-type DNA-binding domain"/>
    <property type="match status" value="1"/>
</dbReference>
<dbReference type="PROSITE" id="PS50048">
    <property type="entry name" value="ZN2_CY6_FUNGAL_2"/>
    <property type="match status" value="1"/>
</dbReference>
<feature type="compositionally biased region" description="Polar residues" evidence="7">
    <location>
        <begin position="371"/>
        <end position="380"/>
    </location>
</feature>
<organism evidence="9 10">
    <name type="scientific">Penicillium brasilianum</name>
    <dbReference type="NCBI Taxonomy" id="104259"/>
    <lineage>
        <taxon>Eukaryota</taxon>
        <taxon>Fungi</taxon>
        <taxon>Dikarya</taxon>
        <taxon>Ascomycota</taxon>
        <taxon>Pezizomycotina</taxon>
        <taxon>Eurotiomycetes</taxon>
        <taxon>Eurotiomycetidae</taxon>
        <taxon>Eurotiales</taxon>
        <taxon>Aspergillaceae</taxon>
        <taxon>Penicillium</taxon>
    </lineage>
</organism>
<keyword evidence="2" id="KW-0479">Metal-binding</keyword>
<dbReference type="Pfam" id="PF00172">
    <property type="entry name" value="Zn_clus"/>
    <property type="match status" value="1"/>
</dbReference>
<feature type="domain" description="Zn(2)-C6 fungal-type" evidence="8">
    <location>
        <begin position="294"/>
        <end position="324"/>
    </location>
</feature>
<dbReference type="OrthoDB" id="5426798at2759"/>
<evidence type="ECO:0000256" key="3">
    <source>
        <dbReference type="ARBA" id="ARBA00023015"/>
    </source>
</evidence>
<evidence type="ECO:0000256" key="2">
    <source>
        <dbReference type="ARBA" id="ARBA00022723"/>
    </source>
</evidence>
<dbReference type="EMBL" id="CDHK01000008">
    <property type="protein sequence ID" value="CEJ60434.1"/>
    <property type="molecule type" value="Genomic_DNA"/>
</dbReference>
<dbReference type="GO" id="GO:0006351">
    <property type="term" value="P:DNA-templated transcription"/>
    <property type="evidence" value="ECO:0007669"/>
    <property type="project" value="InterPro"/>
</dbReference>
<keyword evidence="3" id="KW-0805">Transcription regulation</keyword>
<dbReference type="GO" id="GO:0008270">
    <property type="term" value="F:zinc ion binding"/>
    <property type="evidence" value="ECO:0007669"/>
    <property type="project" value="InterPro"/>
</dbReference>
<dbReference type="SUPFAM" id="SSF57701">
    <property type="entry name" value="Zn2/Cys6 DNA-binding domain"/>
    <property type="match status" value="1"/>
</dbReference>
<dbReference type="Proteomes" id="UP000042958">
    <property type="component" value="Unassembled WGS sequence"/>
</dbReference>
<evidence type="ECO:0000313" key="9">
    <source>
        <dbReference type="EMBL" id="CEJ60434.1"/>
    </source>
</evidence>
<keyword evidence="6" id="KW-0539">Nucleus</keyword>
<evidence type="ECO:0000256" key="7">
    <source>
        <dbReference type="SAM" id="MobiDB-lite"/>
    </source>
</evidence>
<protein>
    <recommendedName>
        <fullName evidence="8">Zn(2)-C6 fungal-type domain-containing protein</fullName>
    </recommendedName>
</protein>
<feature type="compositionally biased region" description="Basic and acidic residues" evidence="7">
    <location>
        <begin position="76"/>
        <end position="87"/>
    </location>
</feature>
<feature type="region of interest" description="Disordered" evidence="7">
    <location>
        <begin position="329"/>
        <end position="389"/>
    </location>
</feature>
<dbReference type="GO" id="GO:0005634">
    <property type="term" value="C:nucleus"/>
    <property type="evidence" value="ECO:0007669"/>
    <property type="project" value="UniProtKB-SubCell"/>
</dbReference>
<accession>A0A0F7TUV6</accession>
<feature type="region of interest" description="Disordered" evidence="7">
    <location>
        <begin position="34"/>
        <end position="187"/>
    </location>
</feature>
<dbReference type="InterPro" id="IPR007219">
    <property type="entry name" value="XnlR_reg_dom"/>
</dbReference>
<comment type="subcellular location">
    <subcellularLocation>
        <location evidence="1">Nucleus</location>
    </subcellularLocation>
</comment>
<gene>
    <name evidence="9" type="ORF">PMG11_09007</name>
</gene>
<dbReference type="InterPro" id="IPR050815">
    <property type="entry name" value="TF_fung"/>
</dbReference>
<dbReference type="SMART" id="SM00066">
    <property type="entry name" value="GAL4"/>
    <property type="match status" value="1"/>
</dbReference>
<evidence type="ECO:0000256" key="5">
    <source>
        <dbReference type="ARBA" id="ARBA00023163"/>
    </source>
</evidence>
<evidence type="ECO:0000259" key="8">
    <source>
        <dbReference type="PROSITE" id="PS50048"/>
    </source>
</evidence>
<dbReference type="PANTHER" id="PTHR47338:SF11">
    <property type="entry name" value="ZN(II)2CYS6 TRANSCRIPTION FACTOR (EUROFUNG)"/>
    <property type="match status" value="1"/>
</dbReference>
<feature type="compositionally biased region" description="Basic and acidic residues" evidence="7">
    <location>
        <begin position="137"/>
        <end position="151"/>
    </location>
</feature>
<keyword evidence="10" id="KW-1185">Reference proteome</keyword>
<dbReference type="PANTHER" id="PTHR47338">
    <property type="entry name" value="ZN(II)2CYS6 TRANSCRIPTION FACTOR (EUROFUNG)-RELATED"/>
    <property type="match status" value="1"/>
</dbReference>
<evidence type="ECO:0000256" key="1">
    <source>
        <dbReference type="ARBA" id="ARBA00004123"/>
    </source>
</evidence>
<dbReference type="AlphaFoldDB" id="A0A0F7TUV6"/>
<evidence type="ECO:0000256" key="6">
    <source>
        <dbReference type="ARBA" id="ARBA00023242"/>
    </source>
</evidence>
<dbReference type="GO" id="GO:0000981">
    <property type="term" value="F:DNA-binding transcription factor activity, RNA polymerase II-specific"/>
    <property type="evidence" value="ECO:0007669"/>
    <property type="project" value="InterPro"/>
</dbReference>
<dbReference type="CDD" id="cd00067">
    <property type="entry name" value="GAL4"/>
    <property type="match status" value="1"/>
</dbReference>
<dbReference type="GO" id="GO:0003677">
    <property type="term" value="F:DNA binding"/>
    <property type="evidence" value="ECO:0007669"/>
    <property type="project" value="UniProtKB-KW"/>
</dbReference>
<feature type="region of interest" description="Disordered" evidence="7">
    <location>
        <begin position="204"/>
        <end position="237"/>
    </location>
</feature>
<dbReference type="STRING" id="104259.A0A0F7TUV6"/>
<keyword evidence="5" id="KW-0804">Transcription</keyword>